<protein>
    <submittedName>
        <fullName evidence="1">Methyltransferase</fullName>
    </submittedName>
</protein>
<dbReference type="GO" id="GO:0008168">
    <property type="term" value="F:methyltransferase activity"/>
    <property type="evidence" value="ECO:0007669"/>
    <property type="project" value="UniProtKB-KW"/>
</dbReference>
<dbReference type="AlphaFoldDB" id="A0A9K3L777"/>
<keyword evidence="2" id="KW-1185">Reference proteome</keyword>
<dbReference type="Proteomes" id="UP000693970">
    <property type="component" value="Unassembled WGS sequence"/>
</dbReference>
<keyword evidence="1" id="KW-0808">Transferase</keyword>
<reference evidence="1" key="1">
    <citation type="journal article" date="2021" name="Sci. Rep.">
        <title>Diploid genomic architecture of Nitzschia inconspicua, an elite biomass production diatom.</title>
        <authorList>
            <person name="Oliver A."/>
            <person name="Podell S."/>
            <person name="Pinowska A."/>
            <person name="Traller J.C."/>
            <person name="Smith S.R."/>
            <person name="McClure R."/>
            <person name="Beliaev A."/>
            <person name="Bohutskyi P."/>
            <person name="Hill E.A."/>
            <person name="Rabines A."/>
            <person name="Zheng H."/>
            <person name="Allen L.Z."/>
            <person name="Kuo A."/>
            <person name="Grigoriev I.V."/>
            <person name="Allen A.E."/>
            <person name="Hazlebeck D."/>
            <person name="Allen E.E."/>
        </authorList>
    </citation>
    <scope>NUCLEOTIDE SEQUENCE</scope>
    <source>
        <strain evidence="1">Hildebrandi</strain>
    </source>
</reference>
<evidence type="ECO:0000313" key="2">
    <source>
        <dbReference type="Proteomes" id="UP000693970"/>
    </source>
</evidence>
<name>A0A9K3L777_9STRA</name>
<reference evidence="1" key="2">
    <citation type="submission" date="2021-04" db="EMBL/GenBank/DDBJ databases">
        <authorList>
            <person name="Podell S."/>
        </authorList>
    </citation>
    <scope>NUCLEOTIDE SEQUENCE</scope>
    <source>
        <strain evidence="1">Hildebrandi</strain>
    </source>
</reference>
<keyword evidence="1" id="KW-0489">Methyltransferase</keyword>
<dbReference type="CDD" id="cd02440">
    <property type="entry name" value="AdoMet_MTases"/>
    <property type="match status" value="1"/>
</dbReference>
<gene>
    <name evidence="1" type="ORF">IV203_001394</name>
</gene>
<dbReference type="GO" id="GO:0032259">
    <property type="term" value="P:methylation"/>
    <property type="evidence" value="ECO:0007669"/>
    <property type="project" value="UniProtKB-KW"/>
</dbReference>
<accession>A0A9K3L777</accession>
<dbReference type="OrthoDB" id="46564at2759"/>
<evidence type="ECO:0000313" key="1">
    <source>
        <dbReference type="EMBL" id="KAG7356708.1"/>
    </source>
</evidence>
<dbReference type="EMBL" id="JAGRRH010000015">
    <property type="protein sequence ID" value="KAG7356708.1"/>
    <property type="molecule type" value="Genomic_DNA"/>
</dbReference>
<organism evidence="1 2">
    <name type="scientific">Nitzschia inconspicua</name>
    <dbReference type="NCBI Taxonomy" id="303405"/>
    <lineage>
        <taxon>Eukaryota</taxon>
        <taxon>Sar</taxon>
        <taxon>Stramenopiles</taxon>
        <taxon>Ochrophyta</taxon>
        <taxon>Bacillariophyta</taxon>
        <taxon>Bacillariophyceae</taxon>
        <taxon>Bacillariophycidae</taxon>
        <taxon>Bacillariales</taxon>
        <taxon>Bacillariaceae</taxon>
        <taxon>Nitzschia</taxon>
    </lineage>
</organism>
<dbReference type="InterPro" id="IPR019410">
    <property type="entry name" value="Methyltransf_16"/>
</dbReference>
<comment type="caution">
    <text evidence="1">The sequence shown here is derived from an EMBL/GenBank/DDBJ whole genome shotgun (WGS) entry which is preliminary data.</text>
</comment>
<proteinExistence type="predicted"/>
<dbReference type="PANTHER" id="PTHR14614">
    <property type="entry name" value="HEPATOCELLULAR CARCINOMA-ASSOCIATED ANTIGEN"/>
    <property type="match status" value="1"/>
</dbReference>
<sequence>MLRSSRKTIRDGKDSVAPEIKETSINTRKTHNIPALVARSSTTKASTKRRHNKMQSRIRRQIILALVFVVHQVWSLSVSSKSREVFRKSNLLSWKDKIVLGHCVEERNGDGMAVRVWLDSEEQEDLVLSFPEEGMPGDGLASQLWPMSLASSILLRSSEFQTWISGKRFVELGSGRGLTGLVAAARAQSALLTDNDADALAWLQSSTCPTNQRKLASTVSIRQLDWRDYHYDSIPTVDLVLGSDIAYYFHLIRPLMDTIRAFMDNQKSPSSLMVIGQANRESQWDLYRNIRDGCYNQLTDEREPPWQGTCQMLLYRLQMSDWCPTVKECSERIDGTIPVSLILYNNVGDSASEDTPLPMPPFQMHAHIATEEDDVNIMKSF</sequence>
<dbReference type="Pfam" id="PF10294">
    <property type="entry name" value="Methyltransf_16"/>
    <property type="match status" value="1"/>
</dbReference>